<comment type="caution">
    <text evidence="2">The sequence shown here is derived from an EMBL/GenBank/DDBJ whole genome shotgun (WGS) entry which is preliminary data.</text>
</comment>
<evidence type="ECO:0000256" key="1">
    <source>
        <dbReference type="SAM" id="MobiDB-lite"/>
    </source>
</evidence>
<proteinExistence type="predicted"/>
<accession>A0A5C6GAM3</accession>
<sequence length="490" mass="54467">MTRLASPALGCQLRLVEVEIGAATEIYDPGNFNEPLELSLEGQRSLGSDCGVLSLLITTGSRQMLSIRLNDLLSHPGGTEGIIGVDKGQHELCVRLPNRDHVLRVWFVEQRDFLISVCILRKSGFKIDEGGLITHKITATTNTSSNKHQPVKANVGPVSPASTTTPLNVLAAQAKSMCTDSSTSTPTRKPQSHNIFDEVLESLQRLNGDSQSRIATQENPRLSEDLGPDDLSYLNPYKAFSAKGKLTLNRPNVGSPLRNSVDQEQRCQPSSRPSQATYAAHKPRPRPNHGYFTRSFSSFNSGTKRHTRFESLPSSPTLQRNASVSVDRSSMDKAPNSLSGAFHSSSAVDLKQLMPQRRKLPFSEQSRAPNKWQKLARRPTEFDQRRNQTLASVAPDRTRVKELQVDLPETLIILTCLSSLGKLDEETYSVFDQYEKDVASGCDQHQCALFYLERLHIARTNFWYNELLGRCPRECEARKSVPAVANAAWQ</sequence>
<protein>
    <submittedName>
        <fullName evidence="2">Uncharacterized protein</fullName>
    </submittedName>
</protein>
<name>A0A5C6GAM3_METRR</name>
<dbReference type="EMBL" id="SBHS01000021">
    <property type="protein sequence ID" value="TWU73066.1"/>
    <property type="molecule type" value="Genomic_DNA"/>
</dbReference>
<gene>
    <name evidence="2" type="ORF">ED733_003257</name>
</gene>
<feature type="compositionally biased region" description="Polar residues" evidence="1">
    <location>
        <begin position="249"/>
        <end position="277"/>
    </location>
</feature>
<reference evidence="3" key="1">
    <citation type="submission" date="2018-12" db="EMBL/GenBank/DDBJ databases">
        <title>The complete genome of Metarhizium rileyi, a key fungal pathogen of Lepidoptera.</title>
        <authorList>
            <person name="Binneck E."/>
            <person name="Lastra C.C.L."/>
            <person name="Sosa-Gomez D.R."/>
        </authorList>
    </citation>
    <scope>NUCLEOTIDE SEQUENCE [LARGE SCALE GENOMIC DNA]</scope>
    <source>
        <strain evidence="3">Cep018-CH2</strain>
    </source>
</reference>
<feature type="compositionally biased region" description="Polar residues" evidence="1">
    <location>
        <begin position="312"/>
        <end position="328"/>
    </location>
</feature>
<evidence type="ECO:0000313" key="3">
    <source>
        <dbReference type="Proteomes" id="UP000317257"/>
    </source>
</evidence>
<organism evidence="2 3">
    <name type="scientific">Metarhizium rileyi (strain RCEF 4871)</name>
    <name type="common">Nomuraea rileyi</name>
    <dbReference type="NCBI Taxonomy" id="1649241"/>
    <lineage>
        <taxon>Eukaryota</taxon>
        <taxon>Fungi</taxon>
        <taxon>Dikarya</taxon>
        <taxon>Ascomycota</taxon>
        <taxon>Pezizomycotina</taxon>
        <taxon>Sordariomycetes</taxon>
        <taxon>Hypocreomycetidae</taxon>
        <taxon>Hypocreales</taxon>
        <taxon>Clavicipitaceae</taxon>
        <taxon>Metarhizium</taxon>
    </lineage>
</organism>
<evidence type="ECO:0000313" key="2">
    <source>
        <dbReference type="EMBL" id="TWU73066.1"/>
    </source>
</evidence>
<dbReference type="AlphaFoldDB" id="A0A5C6GAM3"/>
<feature type="region of interest" description="Disordered" evidence="1">
    <location>
        <begin position="248"/>
        <end position="343"/>
    </location>
</feature>
<feature type="region of interest" description="Disordered" evidence="1">
    <location>
        <begin position="143"/>
        <end position="162"/>
    </location>
</feature>
<dbReference type="Proteomes" id="UP000317257">
    <property type="component" value="Unassembled WGS sequence"/>
</dbReference>